<comment type="similarity">
    <text evidence="4">Belongs to the mannitol dehydrogenase family. UxaB subfamily.</text>
</comment>
<name>A0A223HX45_THETR</name>
<feature type="domain" description="Mannitol dehydrogenase C-terminal" evidence="6">
    <location>
        <begin position="272"/>
        <end position="467"/>
    </location>
</feature>
<dbReference type="GO" id="GO:0009026">
    <property type="term" value="F:tagaturonate reductase activity"/>
    <property type="evidence" value="ECO:0007669"/>
    <property type="project" value="UniProtKB-UniRule"/>
</dbReference>
<dbReference type="AlphaFoldDB" id="A0A223HX45"/>
<dbReference type="Pfam" id="PF08125">
    <property type="entry name" value="Mannitol_dh_C"/>
    <property type="match status" value="1"/>
</dbReference>
<comment type="catalytic activity">
    <reaction evidence="3">
        <text>D-mannitol 1-phosphate + NAD(+) = beta-D-fructose 6-phosphate + NADH + H(+)</text>
        <dbReference type="Rhea" id="RHEA:19661"/>
        <dbReference type="ChEBI" id="CHEBI:15378"/>
        <dbReference type="ChEBI" id="CHEBI:57540"/>
        <dbReference type="ChEBI" id="CHEBI:57634"/>
        <dbReference type="ChEBI" id="CHEBI:57945"/>
        <dbReference type="ChEBI" id="CHEBI:61381"/>
        <dbReference type="EC" id="1.1.1.17"/>
    </reaction>
</comment>
<comment type="catalytic activity">
    <reaction evidence="4">
        <text>D-altronate + NAD(+) = keto-D-tagaturonate + NADH + H(+)</text>
        <dbReference type="Rhea" id="RHEA:17813"/>
        <dbReference type="ChEBI" id="CHEBI:15378"/>
        <dbReference type="ChEBI" id="CHEBI:17360"/>
        <dbReference type="ChEBI" id="CHEBI:17886"/>
        <dbReference type="ChEBI" id="CHEBI:57540"/>
        <dbReference type="ChEBI" id="CHEBI:57945"/>
        <dbReference type="EC" id="1.1.1.58"/>
    </reaction>
</comment>
<protein>
    <recommendedName>
        <fullName evidence="4">Altronate oxidoreductase</fullName>
        <ecNumber evidence="4">1.1.1.58</ecNumber>
    </recommendedName>
    <alternativeName>
        <fullName evidence="4">Tagaturonate dehydrogenase</fullName>
    </alternativeName>
    <alternativeName>
        <fullName evidence="4">Tagaturonate reductase</fullName>
    </alternativeName>
</protein>
<dbReference type="InterPro" id="IPR013131">
    <property type="entry name" value="Mannitol_DH_N"/>
</dbReference>
<proteinExistence type="inferred from homology"/>
<comment type="pathway">
    <text evidence="4">Carbohydrate metabolism; pentose and glucuronate interconversion.</text>
</comment>
<dbReference type="SUPFAM" id="SSF51735">
    <property type="entry name" value="NAD(P)-binding Rossmann-fold domains"/>
    <property type="match status" value="1"/>
</dbReference>
<dbReference type="InterPro" id="IPR013328">
    <property type="entry name" value="6PGD_dom2"/>
</dbReference>
<evidence type="ECO:0000259" key="6">
    <source>
        <dbReference type="Pfam" id="PF08125"/>
    </source>
</evidence>
<evidence type="ECO:0000313" key="7">
    <source>
        <dbReference type="EMBL" id="AST57056.1"/>
    </source>
</evidence>
<dbReference type="EC" id="1.1.1.58" evidence="4"/>
<sequence length="483" mass="56021">MKLSSKIYKDYKKYPEKVVQFGEGNFLRAFVDWMINEMNEKGVFNGSVVVVQPLRNGLVNALNEQDGLYTLILQGIRDGKAERTYKVVNSISRGINPYSDYETFLSVAESDSIRFVVSNTTEAGIAFDENDRFDITPHSSFPAKLTAFMYRRYKHFNGRSDRGLIVIPCELIDKNGLKLKEMILKYADYWNLEKGFVDWVENDNVFCSTLVDRIVTGYPREDIDKIQKEIGYEDSLVDVGEIFHLWVIEGPKWIEEEFPASKIGLNVKFVDDITPYRDRKVRILNGIHTTMVPVAYLYGIDTVKEAVEDEVVGKFIRDAAYEEIMPTLDLPEDEIKEFVKEVFDRFKNPYVKHYLTSIALNAMSKYETRVLPSLLEYINRFGKLPKKLVFSLASYMEFYKGNRGSETIPLSDEPEILELYKNLWKQYDGSYDRLNYIVTEILAYDKIWKINLNDVEGLNTAVTEYLYSIEKNGIKESLKEVLK</sequence>
<dbReference type="GO" id="GO:0019592">
    <property type="term" value="P:mannitol catabolic process"/>
    <property type="evidence" value="ECO:0007669"/>
    <property type="project" value="TreeGrafter"/>
</dbReference>
<dbReference type="GO" id="GO:0005829">
    <property type="term" value="C:cytosol"/>
    <property type="evidence" value="ECO:0007669"/>
    <property type="project" value="TreeGrafter"/>
</dbReference>
<dbReference type="Proteomes" id="UP000214975">
    <property type="component" value="Chromosome"/>
</dbReference>
<dbReference type="InterPro" id="IPR008927">
    <property type="entry name" value="6-PGluconate_DH-like_C_sf"/>
</dbReference>
<dbReference type="Pfam" id="PF01232">
    <property type="entry name" value="Mannitol_dh"/>
    <property type="match status" value="1"/>
</dbReference>
<keyword evidence="1 4" id="KW-0560">Oxidoreductase</keyword>
<dbReference type="GO" id="GO:0008926">
    <property type="term" value="F:mannitol-1-phosphate 5-dehydrogenase activity"/>
    <property type="evidence" value="ECO:0007669"/>
    <property type="project" value="UniProtKB-EC"/>
</dbReference>
<keyword evidence="2 4" id="KW-0520">NAD</keyword>
<feature type="domain" description="Mannitol dehydrogenase N-terminal" evidence="5">
    <location>
        <begin position="17"/>
        <end position="256"/>
    </location>
</feature>
<dbReference type="NCBIfam" id="NF002969">
    <property type="entry name" value="PRK03643.1"/>
    <property type="match status" value="1"/>
</dbReference>
<evidence type="ECO:0000256" key="3">
    <source>
        <dbReference type="ARBA" id="ARBA00048615"/>
    </source>
</evidence>
<organism evidence="7 8">
    <name type="scientific">Thermoanaerobacterium thermosaccharolyticum</name>
    <name type="common">Clostridium thermosaccharolyticum</name>
    <dbReference type="NCBI Taxonomy" id="1517"/>
    <lineage>
        <taxon>Bacteria</taxon>
        <taxon>Bacillati</taxon>
        <taxon>Bacillota</taxon>
        <taxon>Clostridia</taxon>
        <taxon>Thermoanaerobacterales</taxon>
        <taxon>Thermoanaerobacteraceae</taxon>
        <taxon>Thermoanaerobacterium</taxon>
    </lineage>
</organism>
<reference evidence="7 8" key="1">
    <citation type="submission" date="2016-08" db="EMBL/GenBank/DDBJ databases">
        <title>A novel genetic cassette of butanologenic Thermoanaerobacterium thermosaccharolyticum that directly convert cellulose to butanol.</title>
        <authorList>
            <person name="Li T."/>
            <person name="He J."/>
        </authorList>
    </citation>
    <scope>NUCLEOTIDE SEQUENCE [LARGE SCALE GENOMIC DNA]</scope>
    <source>
        <strain evidence="7 8">TG57</strain>
    </source>
</reference>
<evidence type="ECO:0000256" key="4">
    <source>
        <dbReference type="HAMAP-Rule" id="MF_00670"/>
    </source>
</evidence>
<dbReference type="InterPro" id="IPR036291">
    <property type="entry name" value="NAD(P)-bd_dom_sf"/>
</dbReference>
<dbReference type="HAMAP" id="MF_00670">
    <property type="entry name" value="Altron_oxidoreduct"/>
    <property type="match status" value="1"/>
</dbReference>
<evidence type="ECO:0000256" key="2">
    <source>
        <dbReference type="ARBA" id="ARBA00023027"/>
    </source>
</evidence>
<dbReference type="Gene3D" id="1.10.1040.10">
    <property type="entry name" value="N-(1-d-carboxylethyl)-l-norvaline Dehydrogenase, domain 2"/>
    <property type="match status" value="1"/>
</dbReference>
<accession>A0A223HX45</accession>
<dbReference type="InterPro" id="IPR023668">
    <property type="entry name" value="Altronate_OxRdtase"/>
</dbReference>
<dbReference type="SUPFAM" id="SSF48179">
    <property type="entry name" value="6-phosphogluconate dehydrogenase C-terminal domain-like"/>
    <property type="match status" value="1"/>
</dbReference>
<feature type="binding site" evidence="4">
    <location>
        <begin position="18"/>
        <end position="29"/>
    </location>
    <ligand>
        <name>NAD(+)</name>
        <dbReference type="ChEBI" id="CHEBI:57540"/>
    </ligand>
</feature>
<dbReference type="UniPathway" id="UPA00246"/>
<evidence type="ECO:0000259" key="5">
    <source>
        <dbReference type="Pfam" id="PF01232"/>
    </source>
</evidence>
<evidence type="ECO:0000313" key="8">
    <source>
        <dbReference type="Proteomes" id="UP000214975"/>
    </source>
</evidence>
<gene>
    <name evidence="4" type="primary">uxaB</name>
    <name evidence="7" type="ORF">Thert_00930</name>
</gene>
<dbReference type="GO" id="GO:0019698">
    <property type="term" value="P:D-galacturonate catabolic process"/>
    <property type="evidence" value="ECO:0007669"/>
    <property type="project" value="TreeGrafter"/>
</dbReference>
<dbReference type="EMBL" id="CP016893">
    <property type="protein sequence ID" value="AST57056.1"/>
    <property type="molecule type" value="Genomic_DNA"/>
</dbReference>
<dbReference type="Gene3D" id="3.40.50.720">
    <property type="entry name" value="NAD(P)-binding Rossmann-like Domain"/>
    <property type="match status" value="1"/>
</dbReference>
<dbReference type="PANTHER" id="PTHR30524">
    <property type="entry name" value="MANNITOL-1-PHOSPHATE 5-DEHYDROGENASE"/>
    <property type="match status" value="1"/>
</dbReference>
<dbReference type="PANTHER" id="PTHR30524:SF0">
    <property type="entry name" value="ALTRONATE OXIDOREDUCTASE-RELATED"/>
    <property type="match status" value="1"/>
</dbReference>
<dbReference type="RefSeq" id="WP_094397008.1">
    <property type="nucleotide sequence ID" value="NZ_CP016893.1"/>
</dbReference>
<dbReference type="InterPro" id="IPR013118">
    <property type="entry name" value="Mannitol_DH_C"/>
</dbReference>
<evidence type="ECO:0000256" key="1">
    <source>
        <dbReference type="ARBA" id="ARBA00023002"/>
    </source>
</evidence>